<evidence type="ECO:0000313" key="10">
    <source>
        <dbReference type="Proteomes" id="UP001595904"/>
    </source>
</evidence>
<dbReference type="SMART" id="SM00418">
    <property type="entry name" value="HTH_ARSR"/>
    <property type="match status" value="1"/>
</dbReference>
<organism evidence="9 10">
    <name type="scientific">Steroidobacter flavus</name>
    <dbReference type="NCBI Taxonomy" id="1842136"/>
    <lineage>
        <taxon>Bacteria</taxon>
        <taxon>Pseudomonadati</taxon>
        <taxon>Pseudomonadota</taxon>
        <taxon>Gammaproteobacteria</taxon>
        <taxon>Steroidobacterales</taxon>
        <taxon>Steroidobacteraceae</taxon>
        <taxon>Steroidobacter</taxon>
    </lineage>
</organism>
<comment type="similarity">
    <text evidence="5">Belongs to the SarZ family.</text>
</comment>
<keyword evidence="4" id="KW-0804">Transcription</keyword>
<evidence type="ECO:0000259" key="8">
    <source>
        <dbReference type="PROSITE" id="PS50995"/>
    </source>
</evidence>
<reference evidence="10" key="1">
    <citation type="journal article" date="2019" name="Int. J. Syst. Evol. Microbiol.">
        <title>The Global Catalogue of Microorganisms (GCM) 10K type strain sequencing project: providing services to taxonomists for standard genome sequencing and annotation.</title>
        <authorList>
            <consortium name="The Broad Institute Genomics Platform"/>
            <consortium name="The Broad Institute Genome Sequencing Center for Infectious Disease"/>
            <person name="Wu L."/>
            <person name="Ma J."/>
        </authorList>
    </citation>
    <scope>NUCLEOTIDE SEQUENCE [LARGE SCALE GENOMIC DNA]</scope>
    <source>
        <strain evidence="10">CGMCC 1.10759</strain>
    </source>
</reference>
<dbReference type="Gene3D" id="1.10.10.10">
    <property type="entry name" value="Winged helix-like DNA-binding domain superfamily/Winged helix DNA-binding domain"/>
    <property type="match status" value="1"/>
</dbReference>
<dbReference type="InterPro" id="IPR036390">
    <property type="entry name" value="WH_DNA-bd_sf"/>
</dbReference>
<keyword evidence="2" id="KW-0805">Transcription regulation</keyword>
<protein>
    <recommendedName>
        <fullName evidence="6">HTH-type transcriptional regulator SarZ</fullName>
    </recommendedName>
    <alternativeName>
        <fullName evidence="7">Staphylococcal accessory regulator Z</fullName>
    </alternativeName>
</protein>
<proteinExistence type="inferred from homology"/>
<comment type="caution">
    <text evidence="9">The sequence shown here is derived from an EMBL/GenBank/DDBJ whole genome shotgun (WGS) entry which is preliminary data.</text>
</comment>
<name>A0ABV8SQJ0_9GAMM</name>
<dbReference type="Proteomes" id="UP001595904">
    <property type="component" value="Unassembled WGS sequence"/>
</dbReference>
<dbReference type="EMBL" id="JBHSDU010000003">
    <property type="protein sequence ID" value="MFC4308828.1"/>
    <property type="molecule type" value="Genomic_DNA"/>
</dbReference>
<dbReference type="PRINTS" id="PR00598">
    <property type="entry name" value="HTHMARR"/>
</dbReference>
<comment type="subcellular location">
    <subcellularLocation>
        <location evidence="1">Cytoplasm</location>
    </subcellularLocation>
</comment>
<dbReference type="PANTHER" id="PTHR42756:SF1">
    <property type="entry name" value="TRANSCRIPTIONAL REPRESSOR OF EMRAB OPERON"/>
    <property type="match status" value="1"/>
</dbReference>
<evidence type="ECO:0000256" key="6">
    <source>
        <dbReference type="ARBA" id="ARBA00047188"/>
    </source>
</evidence>
<sequence>MAKSNKPLPPLDERISFLIHRISARVFLICNPYFREYGIDLHNSRMLVILMEDEEARVGDLVSRMVLPQSTISHQILQLEKRGLVKRKRAEDDSRSVTVSLTKKGREVAQLCNTLSTDVYQAMVEGMSQTELKQLRQQLRDIFDRLDAFDSERRLADQTS</sequence>
<dbReference type="InterPro" id="IPR011991">
    <property type="entry name" value="ArsR-like_HTH"/>
</dbReference>
<dbReference type="Pfam" id="PF22381">
    <property type="entry name" value="Staph_reg_Sar_Rot"/>
    <property type="match status" value="1"/>
</dbReference>
<dbReference type="PROSITE" id="PS50995">
    <property type="entry name" value="HTH_MARR_2"/>
    <property type="match status" value="1"/>
</dbReference>
<evidence type="ECO:0000313" key="9">
    <source>
        <dbReference type="EMBL" id="MFC4308828.1"/>
    </source>
</evidence>
<dbReference type="InterPro" id="IPR001845">
    <property type="entry name" value="HTH_ArsR_DNA-bd_dom"/>
</dbReference>
<dbReference type="RefSeq" id="WP_380595908.1">
    <property type="nucleotide sequence ID" value="NZ_JBHSDU010000003.1"/>
</dbReference>
<evidence type="ECO:0000256" key="3">
    <source>
        <dbReference type="ARBA" id="ARBA00023125"/>
    </source>
</evidence>
<dbReference type="SMART" id="SM00347">
    <property type="entry name" value="HTH_MARR"/>
    <property type="match status" value="1"/>
</dbReference>
<accession>A0ABV8SQJ0</accession>
<dbReference type="InterPro" id="IPR055166">
    <property type="entry name" value="Transc_reg_Sar_Rot_HTH"/>
</dbReference>
<evidence type="ECO:0000256" key="1">
    <source>
        <dbReference type="ARBA" id="ARBA00004496"/>
    </source>
</evidence>
<keyword evidence="3" id="KW-0238">DNA-binding</keyword>
<evidence type="ECO:0000256" key="2">
    <source>
        <dbReference type="ARBA" id="ARBA00023015"/>
    </source>
</evidence>
<dbReference type="PANTHER" id="PTHR42756">
    <property type="entry name" value="TRANSCRIPTIONAL REGULATOR, MARR"/>
    <property type="match status" value="1"/>
</dbReference>
<dbReference type="SUPFAM" id="SSF46785">
    <property type="entry name" value="Winged helix' DNA-binding domain"/>
    <property type="match status" value="1"/>
</dbReference>
<keyword evidence="10" id="KW-1185">Reference proteome</keyword>
<evidence type="ECO:0000256" key="7">
    <source>
        <dbReference type="ARBA" id="ARBA00047207"/>
    </source>
</evidence>
<dbReference type="CDD" id="cd00090">
    <property type="entry name" value="HTH_ARSR"/>
    <property type="match status" value="1"/>
</dbReference>
<evidence type="ECO:0000256" key="4">
    <source>
        <dbReference type="ARBA" id="ARBA00023163"/>
    </source>
</evidence>
<dbReference type="InterPro" id="IPR036388">
    <property type="entry name" value="WH-like_DNA-bd_sf"/>
</dbReference>
<feature type="domain" description="HTH marR-type" evidence="8">
    <location>
        <begin position="12"/>
        <end position="144"/>
    </location>
</feature>
<dbReference type="InterPro" id="IPR000835">
    <property type="entry name" value="HTH_MarR-typ"/>
</dbReference>
<evidence type="ECO:0000256" key="5">
    <source>
        <dbReference type="ARBA" id="ARBA00046337"/>
    </source>
</evidence>
<gene>
    <name evidence="9" type="ORF">ACFPN2_07015</name>
</gene>